<dbReference type="Gene3D" id="3.30.450.20">
    <property type="entry name" value="PAS domain"/>
    <property type="match status" value="1"/>
</dbReference>
<evidence type="ECO:0000313" key="1">
    <source>
        <dbReference type="EMBL" id="VAV84598.1"/>
    </source>
</evidence>
<evidence type="ECO:0008006" key="2">
    <source>
        <dbReference type="Google" id="ProtNLM"/>
    </source>
</evidence>
<protein>
    <recommendedName>
        <fullName evidence="2">PAC domain-containing protein</fullName>
    </recommendedName>
</protein>
<dbReference type="EMBL" id="UOEA01000069">
    <property type="protein sequence ID" value="VAV84598.1"/>
    <property type="molecule type" value="Genomic_DNA"/>
</dbReference>
<dbReference type="InterPro" id="IPR035965">
    <property type="entry name" value="PAS-like_dom_sf"/>
</dbReference>
<reference evidence="1" key="1">
    <citation type="submission" date="2018-06" db="EMBL/GenBank/DDBJ databases">
        <authorList>
            <person name="Zhirakovskaya E."/>
        </authorList>
    </citation>
    <scope>NUCLEOTIDE SEQUENCE</scope>
</reference>
<organism evidence="1">
    <name type="scientific">hydrothermal vent metagenome</name>
    <dbReference type="NCBI Taxonomy" id="652676"/>
    <lineage>
        <taxon>unclassified sequences</taxon>
        <taxon>metagenomes</taxon>
        <taxon>ecological metagenomes</taxon>
    </lineage>
</organism>
<sequence length="180" mass="20208">MLQGGGEAVISRRLSMAGGKNFGAAAFRESAITIIDPEGVIVDSRGPLEEFFALGEGELAEKNWFELFVTEQEVAGLKADIEGLKANSAFSFISDYKATNKVFQWYGFVFMDADGKRRIAFTIEDVSDCKELGRQLEKYMVELERMTRAQSSRELRMDEMRRKIGELEKSLVHCKGMGRA</sequence>
<gene>
    <name evidence="1" type="ORF">MNBD_DELTA01-1811</name>
</gene>
<accession>A0A3B0R9L2</accession>
<dbReference type="SUPFAM" id="SSF55785">
    <property type="entry name" value="PYP-like sensor domain (PAS domain)"/>
    <property type="match status" value="1"/>
</dbReference>
<name>A0A3B0R9L2_9ZZZZ</name>
<proteinExistence type="predicted"/>
<dbReference type="AlphaFoldDB" id="A0A3B0R9L2"/>